<name>A0ABN9UT09_9DINO</name>
<dbReference type="Proteomes" id="UP001189429">
    <property type="component" value="Unassembled WGS sequence"/>
</dbReference>
<evidence type="ECO:0000313" key="1">
    <source>
        <dbReference type="EMBL" id="CAK0862254.1"/>
    </source>
</evidence>
<keyword evidence="2" id="KW-1185">Reference proteome</keyword>
<sequence>MLHMSVLAGSTKLHPEDMRAWHLWTVICWSQLIIQDLLMGGLQLWFLTYVEKNGSMRNALLFSVASFILSFPAAIDPTVTFGEEDLHPLRSIAKLQHYMEQDIEDYDKVYMRILLEEASHISLLQDSPTLLRATRFKWEQEIQIQEGSAVGAYFPVGVDEMSSKPYPARVERVNHPGG</sequence>
<organism evidence="1 2">
    <name type="scientific">Prorocentrum cordatum</name>
    <dbReference type="NCBI Taxonomy" id="2364126"/>
    <lineage>
        <taxon>Eukaryota</taxon>
        <taxon>Sar</taxon>
        <taxon>Alveolata</taxon>
        <taxon>Dinophyceae</taxon>
        <taxon>Prorocentrales</taxon>
        <taxon>Prorocentraceae</taxon>
        <taxon>Prorocentrum</taxon>
    </lineage>
</organism>
<comment type="caution">
    <text evidence="1">The sequence shown here is derived from an EMBL/GenBank/DDBJ whole genome shotgun (WGS) entry which is preliminary data.</text>
</comment>
<reference evidence="1" key="1">
    <citation type="submission" date="2023-10" db="EMBL/GenBank/DDBJ databases">
        <authorList>
            <person name="Chen Y."/>
            <person name="Shah S."/>
            <person name="Dougan E. K."/>
            <person name="Thang M."/>
            <person name="Chan C."/>
        </authorList>
    </citation>
    <scope>NUCLEOTIDE SEQUENCE [LARGE SCALE GENOMIC DNA]</scope>
</reference>
<accession>A0ABN9UT09</accession>
<proteinExistence type="predicted"/>
<protein>
    <recommendedName>
        <fullName evidence="3">Autophagy-related protein 9</fullName>
    </recommendedName>
</protein>
<gene>
    <name evidence="1" type="ORF">PCOR1329_LOCUS50715</name>
</gene>
<dbReference type="EMBL" id="CAUYUJ010016140">
    <property type="protein sequence ID" value="CAK0862254.1"/>
    <property type="molecule type" value="Genomic_DNA"/>
</dbReference>
<evidence type="ECO:0000313" key="2">
    <source>
        <dbReference type="Proteomes" id="UP001189429"/>
    </source>
</evidence>
<evidence type="ECO:0008006" key="3">
    <source>
        <dbReference type="Google" id="ProtNLM"/>
    </source>
</evidence>